<dbReference type="Pfam" id="PF12147">
    <property type="entry name" value="Methyltransf_20"/>
    <property type="match status" value="1"/>
</dbReference>
<dbReference type="GO" id="GO:0032259">
    <property type="term" value="P:methylation"/>
    <property type="evidence" value="ECO:0007669"/>
    <property type="project" value="UniProtKB-KW"/>
</dbReference>
<accession>A0A7X6RV17</accession>
<dbReference type="Gene3D" id="3.40.50.150">
    <property type="entry name" value="Vaccinia Virus protein VP39"/>
    <property type="match status" value="1"/>
</dbReference>
<dbReference type="Proteomes" id="UP000518188">
    <property type="component" value="Unassembled WGS sequence"/>
</dbReference>
<dbReference type="InterPro" id="IPR029063">
    <property type="entry name" value="SAM-dependent_MTases_sf"/>
</dbReference>
<keyword evidence="3" id="KW-0489">Methyltransferase</keyword>
<dbReference type="SUPFAM" id="SSF53335">
    <property type="entry name" value="S-adenosyl-L-methionine-dependent methyltransferases"/>
    <property type="match status" value="1"/>
</dbReference>
<gene>
    <name evidence="3" type="ORF">HGA11_04030</name>
</gene>
<feature type="domain" description="Methyltransferase" evidence="2">
    <location>
        <begin position="55"/>
        <end position="185"/>
    </location>
</feature>
<dbReference type="AlphaFoldDB" id="A0A7X6RV17"/>
<proteinExistence type="predicted"/>
<evidence type="ECO:0000259" key="2">
    <source>
        <dbReference type="Pfam" id="PF12147"/>
    </source>
</evidence>
<dbReference type="InterPro" id="IPR022744">
    <property type="entry name" value="MeTrfase_dom_put"/>
</dbReference>
<protein>
    <submittedName>
        <fullName evidence="3">Class I SAM-dependent methyltransferase</fullName>
    </submittedName>
</protein>
<dbReference type="EMBL" id="JAAXPJ010000001">
    <property type="protein sequence ID" value="NKZ10135.1"/>
    <property type="molecule type" value="Genomic_DNA"/>
</dbReference>
<keyword evidence="3" id="KW-0808">Transferase</keyword>
<name>A0A7X6RV17_9MYCO</name>
<organism evidence="3 4">
    <name type="scientific">Mycolicibacterium septicum DSM 44393</name>
    <dbReference type="NCBI Taxonomy" id="1341646"/>
    <lineage>
        <taxon>Bacteria</taxon>
        <taxon>Bacillati</taxon>
        <taxon>Actinomycetota</taxon>
        <taxon>Actinomycetes</taxon>
        <taxon>Mycobacteriales</taxon>
        <taxon>Mycobacteriaceae</taxon>
        <taxon>Mycolicibacterium</taxon>
    </lineage>
</organism>
<dbReference type="CDD" id="cd02440">
    <property type="entry name" value="AdoMet_MTases"/>
    <property type="match status" value="1"/>
</dbReference>
<evidence type="ECO:0000256" key="1">
    <source>
        <dbReference type="SAM" id="MobiDB-lite"/>
    </source>
</evidence>
<reference evidence="3 4" key="1">
    <citation type="submission" date="2020-04" db="EMBL/GenBank/DDBJ databases">
        <title>MicrobeNet Type strains.</title>
        <authorList>
            <person name="Nicholson A.C."/>
        </authorList>
    </citation>
    <scope>NUCLEOTIDE SEQUENCE [LARGE SCALE GENOMIC DNA]</scope>
    <source>
        <strain evidence="3 4">ATCC 700731</strain>
    </source>
</reference>
<sequence>MNSRSVRVRTRSSAACPDRSAGPRPTVLGHRVSRVVDWHSWHEDYDRPDSALAHRLRAVQTLIKQALDDAPAGPLRIVSLCAGQGRDLLEVLAEHPRRDDVRARLVELDPRNAAVAAETVDRYRLTGVEVVTGDASLIDHYADLAPADIVVACGIFGNITDEDIDRAIGFLPQLTKTGGTVLWTRGRTVPDRVPLILNWFDERGFDLVWVSPPDVSYGVGAHRFTAHPEPLVAGEQIFTFVGSDVIRAADRAR</sequence>
<dbReference type="GO" id="GO:0008168">
    <property type="term" value="F:methyltransferase activity"/>
    <property type="evidence" value="ECO:0007669"/>
    <property type="project" value="UniProtKB-KW"/>
</dbReference>
<evidence type="ECO:0000313" key="4">
    <source>
        <dbReference type="Proteomes" id="UP000518188"/>
    </source>
</evidence>
<feature type="compositionally biased region" description="Basic residues" evidence="1">
    <location>
        <begin position="1"/>
        <end position="10"/>
    </location>
</feature>
<comment type="caution">
    <text evidence="3">The sequence shown here is derived from an EMBL/GenBank/DDBJ whole genome shotgun (WGS) entry which is preliminary data.</text>
</comment>
<feature type="region of interest" description="Disordered" evidence="1">
    <location>
        <begin position="1"/>
        <end position="25"/>
    </location>
</feature>
<evidence type="ECO:0000313" key="3">
    <source>
        <dbReference type="EMBL" id="NKZ10135.1"/>
    </source>
</evidence>